<feature type="compositionally biased region" description="Basic residues" evidence="16">
    <location>
        <begin position="756"/>
        <end position="766"/>
    </location>
</feature>
<evidence type="ECO:0000256" key="15">
    <source>
        <dbReference type="RuleBase" id="RU000454"/>
    </source>
</evidence>
<evidence type="ECO:0000256" key="6">
    <source>
        <dbReference type="ARBA" id="ARBA00022729"/>
    </source>
</evidence>
<dbReference type="PRINTS" id="PR00792">
    <property type="entry name" value="PEPSIN"/>
</dbReference>
<dbReference type="InterPro" id="IPR021109">
    <property type="entry name" value="Peptidase_aspartic_dom_sf"/>
</dbReference>
<dbReference type="CDD" id="cd05471">
    <property type="entry name" value="pepsin_like"/>
    <property type="match status" value="1"/>
</dbReference>
<dbReference type="InterPro" id="IPR001461">
    <property type="entry name" value="Aspartic_peptidase_A1"/>
</dbReference>
<dbReference type="Pfam" id="PF08375">
    <property type="entry name" value="Rpn3_C"/>
    <property type="match status" value="1"/>
</dbReference>
<dbReference type="Gene3D" id="3.30.110.20">
    <property type="entry name" value="Alba-like domain"/>
    <property type="match status" value="1"/>
</dbReference>
<dbReference type="GO" id="GO:0006511">
    <property type="term" value="P:ubiquitin-dependent protein catabolic process"/>
    <property type="evidence" value="ECO:0007669"/>
    <property type="project" value="TreeGrafter"/>
</dbReference>
<dbReference type="SUPFAM" id="SSF50630">
    <property type="entry name" value="Acid proteases"/>
    <property type="match status" value="1"/>
</dbReference>
<dbReference type="GO" id="GO:0030234">
    <property type="term" value="F:enzyme regulator activity"/>
    <property type="evidence" value="ECO:0007669"/>
    <property type="project" value="InterPro"/>
</dbReference>
<dbReference type="SUPFAM" id="SSF46785">
    <property type="entry name" value="Winged helix' DNA-binding domain"/>
    <property type="match status" value="1"/>
</dbReference>
<comment type="similarity">
    <text evidence="2 15">Belongs to the peptidase A1 family.</text>
</comment>
<feature type="active site" evidence="14">
    <location>
        <position position="318"/>
    </location>
</feature>
<dbReference type="PROSITE" id="PS50250">
    <property type="entry name" value="PCI"/>
    <property type="match status" value="1"/>
</dbReference>
<evidence type="ECO:0000256" key="13">
    <source>
        <dbReference type="ARBA" id="ARBA00057191"/>
    </source>
</evidence>
<keyword evidence="10" id="KW-0472">Membrane</keyword>
<dbReference type="InterPro" id="IPR033121">
    <property type="entry name" value="PEPTIDASE_A1"/>
</dbReference>
<feature type="active site" evidence="14">
    <location>
        <position position="113"/>
    </location>
</feature>
<dbReference type="InterPro" id="IPR002775">
    <property type="entry name" value="DNA/RNA-bd_Alba-like"/>
</dbReference>
<keyword evidence="7 15" id="KW-0064">Aspartyl protease</keyword>
<dbReference type="Gene3D" id="2.40.70.10">
    <property type="entry name" value="Acid Proteases"/>
    <property type="match status" value="2"/>
</dbReference>
<keyword evidence="8 15" id="KW-0378">Hydrolase</keyword>
<dbReference type="InterPro" id="IPR032799">
    <property type="entry name" value="TAXi_C"/>
</dbReference>
<evidence type="ECO:0000256" key="4">
    <source>
        <dbReference type="ARBA" id="ARBA00022475"/>
    </source>
</evidence>
<keyword evidence="6 17" id="KW-0732">Signal</keyword>
<feature type="region of interest" description="Disordered" evidence="16">
    <location>
        <begin position="1238"/>
        <end position="1275"/>
    </location>
</feature>
<dbReference type="EMBL" id="JAGGNH010000009">
    <property type="protein sequence ID" value="KAJ0964054.1"/>
    <property type="molecule type" value="Genomic_DNA"/>
</dbReference>
<dbReference type="InterPro" id="IPR036390">
    <property type="entry name" value="WH_DNA-bd_sf"/>
</dbReference>
<evidence type="ECO:0000256" key="2">
    <source>
        <dbReference type="ARBA" id="ARBA00007447"/>
    </source>
</evidence>
<feature type="region of interest" description="Disordered" evidence="16">
    <location>
        <begin position="645"/>
        <end position="693"/>
    </location>
</feature>
<feature type="signal peptide" evidence="17">
    <location>
        <begin position="1"/>
        <end position="21"/>
    </location>
</feature>
<dbReference type="Pfam" id="PF01918">
    <property type="entry name" value="Alba"/>
    <property type="match status" value="1"/>
</dbReference>
<dbReference type="SMART" id="SM00088">
    <property type="entry name" value="PINT"/>
    <property type="match status" value="1"/>
</dbReference>
<dbReference type="Pfam" id="PF14541">
    <property type="entry name" value="TAXi_C"/>
    <property type="match status" value="1"/>
</dbReference>
<keyword evidence="11" id="KW-0325">Glycoprotein</keyword>
<comment type="caution">
    <text evidence="20">The sequence shown here is derived from an EMBL/GenBank/DDBJ whole genome shotgun (WGS) entry which is preliminary data.</text>
</comment>
<dbReference type="Pfam" id="PF14543">
    <property type="entry name" value="TAXi_N"/>
    <property type="match status" value="1"/>
</dbReference>
<dbReference type="GO" id="GO:0004190">
    <property type="term" value="F:aspartic-type endopeptidase activity"/>
    <property type="evidence" value="ECO:0007669"/>
    <property type="project" value="UniProtKB-KW"/>
</dbReference>
<dbReference type="Proteomes" id="UP001085076">
    <property type="component" value="Miscellaneous, Linkage group lg09"/>
</dbReference>
<evidence type="ECO:0000256" key="1">
    <source>
        <dbReference type="ARBA" id="ARBA00004193"/>
    </source>
</evidence>
<evidence type="ECO:0000256" key="7">
    <source>
        <dbReference type="ARBA" id="ARBA00022750"/>
    </source>
</evidence>
<dbReference type="PANTHER" id="PTHR10758:SF2">
    <property type="entry name" value="26S PROTEASOME NON-ATPASE REGULATORY SUBUNIT 3"/>
    <property type="match status" value="1"/>
</dbReference>
<evidence type="ECO:0000259" key="18">
    <source>
        <dbReference type="PROSITE" id="PS50250"/>
    </source>
</evidence>
<feature type="domain" description="PCI" evidence="18">
    <location>
        <begin position="1027"/>
        <end position="1208"/>
    </location>
</feature>
<feature type="compositionally biased region" description="Basic and acidic residues" evidence="16">
    <location>
        <begin position="767"/>
        <end position="781"/>
    </location>
</feature>
<keyword evidence="9" id="KW-0647">Proteasome</keyword>
<dbReference type="InterPro" id="IPR050756">
    <property type="entry name" value="CSN3"/>
</dbReference>
<evidence type="ECO:0000256" key="8">
    <source>
        <dbReference type="ARBA" id="ARBA00022801"/>
    </source>
</evidence>
<evidence type="ECO:0000256" key="17">
    <source>
        <dbReference type="SAM" id="SignalP"/>
    </source>
</evidence>
<organism evidence="20 21">
    <name type="scientific">Dioscorea zingiberensis</name>
    <dbReference type="NCBI Taxonomy" id="325984"/>
    <lineage>
        <taxon>Eukaryota</taxon>
        <taxon>Viridiplantae</taxon>
        <taxon>Streptophyta</taxon>
        <taxon>Embryophyta</taxon>
        <taxon>Tracheophyta</taxon>
        <taxon>Spermatophyta</taxon>
        <taxon>Magnoliopsida</taxon>
        <taxon>Liliopsida</taxon>
        <taxon>Dioscoreales</taxon>
        <taxon>Dioscoreaceae</taxon>
        <taxon>Dioscorea</taxon>
    </lineage>
</organism>
<dbReference type="PROSITE" id="PS51767">
    <property type="entry name" value="PEPTIDASE_A1"/>
    <property type="match status" value="1"/>
</dbReference>
<evidence type="ECO:0000259" key="19">
    <source>
        <dbReference type="PROSITE" id="PS51767"/>
    </source>
</evidence>
<dbReference type="OrthoDB" id="1713558at2759"/>
<dbReference type="FunFam" id="2.40.70.10:FF:000014">
    <property type="entry name" value="Aspartyl protease family protein 1"/>
    <property type="match status" value="1"/>
</dbReference>
<comment type="function">
    <text evidence="13">Acts as a regulatory subunit of the 26 proteasome which is involved in the ATP-dependent degradation of ubiquitinated proteins.</text>
</comment>
<evidence type="ECO:0000256" key="10">
    <source>
        <dbReference type="ARBA" id="ARBA00023136"/>
    </source>
</evidence>
<name>A0A9D5H5D8_9LILI</name>
<keyword evidence="5 15" id="KW-0645">Protease</keyword>
<evidence type="ECO:0000256" key="14">
    <source>
        <dbReference type="PIRSR" id="PIRSR601461-1"/>
    </source>
</evidence>
<dbReference type="InterPro" id="IPR034164">
    <property type="entry name" value="Pepsin-like_dom"/>
</dbReference>
<evidence type="ECO:0000256" key="11">
    <source>
        <dbReference type="ARBA" id="ARBA00023180"/>
    </source>
</evidence>
<dbReference type="SUPFAM" id="SSF82704">
    <property type="entry name" value="AlbA-like"/>
    <property type="match status" value="1"/>
</dbReference>
<keyword evidence="21" id="KW-1185">Reference proteome</keyword>
<evidence type="ECO:0000256" key="5">
    <source>
        <dbReference type="ARBA" id="ARBA00022670"/>
    </source>
</evidence>
<keyword evidence="12" id="KW-0449">Lipoprotein</keyword>
<dbReference type="FunFam" id="1.25.40.570:FF:000017">
    <property type="entry name" value="26S proteasome non-ATPase regulatory subunit 3"/>
    <property type="match status" value="1"/>
</dbReference>
<feature type="chain" id="PRO_5039414285" description="PCI domain-containing protein" evidence="17">
    <location>
        <begin position="22"/>
        <end position="1275"/>
    </location>
</feature>
<feature type="compositionally biased region" description="Basic and acidic residues" evidence="16">
    <location>
        <begin position="1243"/>
        <end position="1259"/>
    </location>
</feature>
<reference evidence="20" key="2">
    <citation type="journal article" date="2022" name="Hortic Res">
        <title>The genome of Dioscorea zingiberensis sheds light on the biosynthesis, origin and evolution of the medicinally important diosgenin saponins.</title>
        <authorList>
            <person name="Li Y."/>
            <person name="Tan C."/>
            <person name="Li Z."/>
            <person name="Guo J."/>
            <person name="Li S."/>
            <person name="Chen X."/>
            <person name="Wang C."/>
            <person name="Dai X."/>
            <person name="Yang H."/>
            <person name="Song W."/>
            <person name="Hou L."/>
            <person name="Xu J."/>
            <person name="Tong Z."/>
            <person name="Xu A."/>
            <person name="Yuan X."/>
            <person name="Wang W."/>
            <person name="Yang Q."/>
            <person name="Chen L."/>
            <person name="Sun Z."/>
            <person name="Wang K."/>
            <person name="Pan B."/>
            <person name="Chen J."/>
            <person name="Bao Y."/>
            <person name="Liu F."/>
            <person name="Qi X."/>
            <person name="Gang D.R."/>
            <person name="Wen J."/>
            <person name="Li J."/>
        </authorList>
    </citation>
    <scope>NUCLEOTIDE SEQUENCE</scope>
    <source>
        <strain evidence="20">Dzin_1.0</strain>
    </source>
</reference>
<dbReference type="Gene3D" id="1.25.40.570">
    <property type="match status" value="1"/>
</dbReference>
<dbReference type="GO" id="GO:0003676">
    <property type="term" value="F:nucleic acid binding"/>
    <property type="evidence" value="ECO:0007669"/>
    <property type="project" value="InterPro"/>
</dbReference>
<sequence>MAASSLLLVLLLFWAPLGSLSSPTFSFDIHHRFSDRVRQFAGDAWPFPEKGSVEYYAALAGHDRVLRGRALSETQNLTFVDGNATFMISSLGYLYYTFVSVGTPNVTFLVALDTGSDLFWLPCECQSCAPASSPNYGLDIMFDTYSPKKSSTGQTVPCNSSYCEHQSECSKLAGQCPYKVAYATANTTTSGILVEDILYLTTENTSSKVVEAPIVFGCGRVQTGSFLKSAAPNGLFGLGMEKISVPSILSGAGLTSNSFSMCFGPDHIGRISFGDKGSTDQGETSFNIDHSHPTYNISITGVNIGNSSVDVNFSALVDTGTSFTYLADPAYTLLTNSFDAHVKDKRQHTPKGGVPFEHCYHISPNTTVIHVPRLNLTTKGGSQFPVYNPFVFIKENDEFFYCLAIIQSSEISIIGENFMTGLRIVFDRERLVLGWKKSDCYGTNSSSPAKPPAFAPIPSPHIIITPSSFPSGSPGAAGTDKQSSALAPSAAISLTSSSSTRIILSLCLLDTIQALFRANSIPSNKMDRYQRVEKPREETPINENEIRITTQGRTRSYITYATSLLQEKGSDEIVIKAMGRAINKTIMIVELIKRRIVGLHQNTAIGSTDITDTWEPLEEGLLPIETTRHVSMITITLSKKELDTSSIGYQPPLPKDQVKPLPDFDYEGEGSSGVGRGRGRGGRGRGRARGNGPIHVDYNDGGYDNMGRGYGRGGWGRGGFRGRGRGGYGVRNGYQQGTGGYYDEAPAPPAPFQGRGRGRGRGPYRGRGRDFRANGPIHADKRSEMTPDVEMKEAAQLQPPLPSDSISTAPSLLQHLKEIALLIESGAYLKEARRIVRAVRLTIMLRRKLRAPVVAAFIGSTLPAGSEAYSRLLSYISKEDEHDMDVDTATSAIQVPVKNPVPELEIYCYLLVLIFLIDQKKYDEAKACSSASIARLKHVNRRTVDVLASRLYFYYSYSYELTNSLAEIRGNLLALHRMATLRHDELGQETLLNLLLRNYLHYNLYDQAEKLRSKAPRFEAHSNQQFCRYLFYLGKIRTIQLEYTDAKESLLQAARKAPLAARGFRIQCNKWAVIVRLLLGEIPERTVFMQKGMKKALTPYFELTNAVRIGDLELFRTVAEKFSSTFSSDRTHNLIVRLRHNVIRTGLRNISISYSRISLADVARKLRLNTDNPVADAESIVAKAIRDGAIDATIDHANGWMVSKETGDVYSTNEPQFAFNSRIAFCLNMHNEAVKALRFPPNSHKEKESDEKRRERQQQEQELAQHIAEEDDDEF</sequence>
<keyword evidence="4" id="KW-1003">Cell membrane</keyword>
<dbReference type="PANTHER" id="PTHR10758">
    <property type="entry name" value="26S PROTEASOME NON-ATPASE REGULATORY SUBUNIT 3/COP9 SIGNALOSOME COMPLEX SUBUNIT 3"/>
    <property type="match status" value="1"/>
</dbReference>
<evidence type="ECO:0000256" key="9">
    <source>
        <dbReference type="ARBA" id="ARBA00022942"/>
    </source>
</evidence>
<dbReference type="FunFam" id="2.40.70.10:FF:000012">
    <property type="entry name" value="Aspartyl protease family protein 1"/>
    <property type="match status" value="1"/>
</dbReference>
<evidence type="ECO:0000313" key="21">
    <source>
        <dbReference type="Proteomes" id="UP001085076"/>
    </source>
</evidence>
<dbReference type="InterPro" id="IPR036882">
    <property type="entry name" value="Alba-like_dom_sf"/>
</dbReference>
<evidence type="ECO:0000256" key="16">
    <source>
        <dbReference type="SAM" id="MobiDB-lite"/>
    </source>
</evidence>
<feature type="compositionally biased region" description="Basic residues" evidence="16">
    <location>
        <begin position="677"/>
        <end position="688"/>
    </location>
</feature>
<accession>A0A9D5H5D8</accession>
<dbReference type="PROSITE" id="PS00141">
    <property type="entry name" value="ASP_PROTEASE"/>
    <property type="match status" value="2"/>
</dbReference>
<evidence type="ECO:0000313" key="20">
    <source>
        <dbReference type="EMBL" id="KAJ0964054.1"/>
    </source>
</evidence>
<dbReference type="InterPro" id="IPR032861">
    <property type="entry name" value="TAXi_N"/>
</dbReference>
<dbReference type="InterPro" id="IPR001969">
    <property type="entry name" value="Aspartic_peptidase_AS"/>
</dbReference>
<comment type="similarity">
    <text evidence="3">Belongs to the proteasome subunit S3 family.</text>
</comment>
<reference evidence="20" key="1">
    <citation type="submission" date="2021-03" db="EMBL/GenBank/DDBJ databases">
        <authorList>
            <person name="Li Z."/>
            <person name="Yang C."/>
        </authorList>
    </citation>
    <scope>NUCLEOTIDE SEQUENCE</scope>
    <source>
        <strain evidence="20">Dzin_1.0</strain>
        <tissue evidence="20">Leaf</tissue>
    </source>
</reference>
<evidence type="ECO:0000256" key="3">
    <source>
        <dbReference type="ARBA" id="ARBA00007912"/>
    </source>
</evidence>
<dbReference type="FunFam" id="3.30.110.20:FF:000003">
    <property type="entry name" value="DNA/RNA-binding protein Alba 1"/>
    <property type="match status" value="1"/>
</dbReference>
<gene>
    <name evidence="20" type="ORF">J5N97_029176</name>
</gene>
<feature type="region of interest" description="Disordered" evidence="16">
    <location>
        <begin position="739"/>
        <end position="781"/>
    </location>
</feature>
<evidence type="ECO:0000256" key="12">
    <source>
        <dbReference type="ARBA" id="ARBA00023288"/>
    </source>
</evidence>
<protein>
    <recommendedName>
        <fullName evidence="22">PCI domain-containing protein</fullName>
    </recommendedName>
</protein>
<comment type="subcellular location">
    <subcellularLocation>
        <location evidence="1">Cell membrane</location>
        <topology evidence="1">Lipid-anchor</topology>
    </subcellularLocation>
</comment>
<dbReference type="Pfam" id="PF01399">
    <property type="entry name" value="PCI"/>
    <property type="match status" value="1"/>
</dbReference>
<proteinExistence type="inferred from homology"/>
<dbReference type="SMART" id="SM00753">
    <property type="entry name" value="PAM"/>
    <property type="match status" value="1"/>
</dbReference>
<feature type="domain" description="Peptidase A1" evidence="19">
    <location>
        <begin position="95"/>
        <end position="436"/>
    </location>
</feature>
<evidence type="ECO:0008006" key="22">
    <source>
        <dbReference type="Google" id="ProtNLM"/>
    </source>
</evidence>
<dbReference type="GO" id="GO:0008541">
    <property type="term" value="C:proteasome regulatory particle, lid subcomplex"/>
    <property type="evidence" value="ECO:0007669"/>
    <property type="project" value="TreeGrafter"/>
</dbReference>
<dbReference type="GO" id="GO:0005886">
    <property type="term" value="C:plasma membrane"/>
    <property type="evidence" value="ECO:0007669"/>
    <property type="project" value="UniProtKB-SubCell"/>
</dbReference>
<dbReference type="InterPro" id="IPR013586">
    <property type="entry name" value="PSMD3_C"/>
</dbReference>
<dbReference type="InterPro" id="IPR000717">
    <property type="entry name" value="PCI_dom"/>
</dbReference>
<dbReference type="Pfam" id="PF25573">
    <property type="entry name" value="TPR_PSMD3_N"/>
    <property type="match status" value="1"/>
</dbReference>
<dbReference type="InterPro" id="IPR057985">
    <property type="entry name" value="TPR_PSMD3_N"/>
</dbReference>
<dbReference type="AlphaFoldDB" id="A0A9D5H5D8"/>
<dbReference type="GO" id="GO:0042176">
    <property type="term" value="P:regulation of protein catabolic process"/>
    <property type="evidence" value="ECO:0007669"/>
    <property type="project" value="InterPro"/>
</dbReference>